<name>X0WY06_9ZZZZ</name>
<keyword evidence="1" id="KW-0235">DNA replication</keyword>
<dbReference type="GO" id="GO:0003887">
    <property type="term" value="F:DNA-directed DNA polymerase activity"/>
    <property type="evidence" value="ECO:0007669"/>
    <property type="project" value="InterPro"/>
</dbReference>
<dbReference type="SUPFAM" id="SSF56672">
    <property type="entry name" value="DNA/RNA polymerases"/>
    <property type="match status" value="1"/>
</dbReference>
<evidence type="ECO:0000313" key="3">
    <source>
        <dbReference type="EMBL" id="GAG17626.1"/>
    </source>
</evidence>
<reference evidence="3" key="1">
    <citation type="journal article" date="2014" name="Front. Microbiol.">
        <title>High frequency of phylogenetically diverse reductive dehalogenase-homologous genes in deep subseafloor sedimentary metagenomes.</title>
        <authorList>
            <person name="Kawai M."/>
            <person name="Futagami T."/>
            <person name="Toyoda A."/>
            <person name="Takaki Y."/>
            <person name="Nishi S."/>
            <person name="Hori S."/>
            <person name="Arai W."/>
            <person name="Tsubouchi T."/>
            <person name="Morono Y."/>
            <person name="Uchiyama I."/>
            <person name="Ito T."/>
            <person name="Fujiyama A."/>
            <person name="Inagaki F."/>
            <person name="Takami H."/>
        </authorList>
    </citation>
    <scope>NUCLEOTIDE SEQUENCE</scope>
    <source>
        <strain evidence="3">Expedition CK06-06</strain>
    </source>
</reference>
<dbReference type="Pfam" id="PF00476">
    <property type="entry name" value="DNA_pol_A"/>
    <property type="match status" value="1"/>
</dbReference>
<accession>X0WY06</accession>
<protein>
    <recommendedName>
        <fullName evidence="2">DNA-directed DNA polymerase family A palm domain-containing protein</fullName>
    </recommendedName>
</protein>
<dbReference type="Gene3D" id="3.30.420.10">
    <property type="entry name" value="Ribonuclease H-like superfamily/Ribonuclease H"/>
    <property type="match status" value="1"/>
</dbReference>
<dbReference type="PANTHER" id="PTHR10133">
    <property type="entry name" value="DNA POLYMERASE I"/>
    <property type="match status" value="1"/>
</dbReference>
<dbReference type="GO" id="GO:0006261">
    <property type="term" value="P:DNA-templated DNA replication"/>
    <property type="evidence" value="ECO:0007669"/>
    <property type="project" value="InterPro"/>
</dbReference>
<dbReference type="InterPro" id="IPR001098">
    <property type="entry name" value="DNA-dir_DNA_pol_A_palm_dom"/>
</dbReference>
<dbReference type="AlphaFoldDB" id="X0WY06"/>
<comment type="caution">
    <text evidence="3">The sequence shown here is derived from an EMBL/GenBank/DDBJ whole genome shotgun (WGS) entry which is preliminary data.</text>
</comment>
<dbReference type="InterPro" id="IPR002298">
    <property type="entry name" value="DNA_polymerase_A"/>
</dbReference>
<feature type="domain" description="DNA-directed DNA polymerase family A palm" evidence="2">
    <location>
        <begin position="139"/>
        <end position="259"/>
    </location>
</feature>
<evidence type="ECO:0000259" key="2">
    <source>
        <dbReference type="Pfam" id="PF00476"/>
    </source>
</evidence>
<dbReference type="GO" id="GO:0006302">
    <property type="term" value="P:double-strand break repair"/>
    <property type="evidence" value="ECO:0007669"/>
    <property type="project" value="TreeGrafter"/>
</dbReference>
<dbReference type="EMBL" id="BARS01031392">
    <property type="protein sequence ID" value="GAG17626.1"/>
    <property type="molecule type" value="Genomic_DNA"/>
</dbReference>
<sequence length="261" mass="29713">TDMGNYKDEVGDYISGKIKILRDEMVAKEVGKLTKYFDSEGNKSTKVKAFRESTIFDCPYKILTTYSAQDADATFRLFKVLGPLLEKENLLKLLVKILVPLSYVLAEMEYVGIGGDKEYTHEQVTKLVAEQNRLMTQIQTSKEIVAYKEKYQVGEFNPNSPKQKKELLFDVLDLTPQKFNKPTAKERAAGKKEKKPSTDSEALTLLLEKNKCKVIEHILGLGKLKKAKDYLESYDTILRESADGRIHTSFFQYSTVTGRRA</sequence>
<organism evidence="3">
    <name type="scientific">marine sediment metagenome</name>
    <dbReference type="NCBI Taxonomy" id="412755"/>
    <lineage>
        <taxon>unclassified sequences</taxon>
        <taxon>metagenomes</taxon>
        <taxon>ecological metagenomes</taxon>
    </lineage>
</organism>
<feature type="non-terminal residue" evidence="3">
    <location>
        <position position="261"/>
    </location>
</feature>
<dbReference type="InterPro" id="IPR043502">
    <property type="entry name" value="DNA/RNA_pol_sf"/>
</dbReference>
<dbReference type="Gene3D" id="1.20.1060.10">
    <property type="entry name" value="Taq DNA Polymerase, Chain T, domain 4"/>
    <property type="match status" value="1"/>
</dbReference>
<evidence type="ECO:0000256" key="1">
    <source>
        <dbReference type="ARBA" id="ARBA00022705"/>
    </source>
</evidence>
<dbReference type="GO" id="GO:0003677">
    <property type="term" value="F:DNA binding"/>
    <property type="evidence" value="ECO:0007669"/>
    <property type="project" value="InterPro"/>
</dbReference>
<dbReference type="PANTHER" id="PTHR10133:SF27">
    <property type="entry name" value="DNA POLYMERASE NU"/>
    <property type="match status" value="1"/>
</dbReference>
<dbReference type="InterPro" id="IPR036397">
    <property type="entry name" value="RNaseH_sf"/>
</dbReference>
<gene>
    <name evidence="3" type="ORF">S01H1_48860</name>
</gene>
<proteinExistence type="predicted"/>
<feature type="non-terminal residue" evidence="3">
    <location>
        <position position="1"/>
    </location>
</feature>